<dbReference type="RefSeq" id="WP_256166483.1">
    <property type="nucleotide sequence ID" value="NZ_JANGBQ010000020.1"/>
</dbReference>
<dbReference type="InterPro" id="IPR011050">
    <property type="entry name" value="Pectin_lyase_fold/virulence"/>
</dbReference>
<evidence type="ECO:0000313" key="1">
    <source>
        <dbReference type="EMBL" id="MCQ5083696.1"/>
    </source>
</evidence>
<dbReference type="EMBL" id="JANGBQ010000020">
    <property type="protein sequence ID" value="MCQ5083696.1"/>
    <property type="molecule type" value="Genomic_DNA"/>
</dbReference>
<dbReference type="Gene3D" id="2.160.20.10">
    <property type="entry name" value="Single-stranded right-handed beta-helix, Pectin lyase-like"/>
    <property type="match status" value="1"/>
</dbReference>
<organism evidence="1 2">
    <name type="scientific">Alistipes onderdonkii</name>
    <dbReference type="NCBI Taxonomy" id="328813"/>
    <lineage>
        <taxon>Bacteria</taxon>
        <taxon>Pseudomonadati</taxon>
        <taxon>Bacteroidota</taxon>
        <taxon>Bacteroidia</taxon>
        <taxon>Bacteroidales</taxon>
        <taxon>Rikenellaceae</taxon>
        <taxon>Alistipes</taxon>
    </lineage>
</organism>
<comment type="caution">
    <text evidence="1">The sequence shown here is derived from an EMBL/GenBank/DDBJ whole genome shotgun (WGS) entry which is preliminary data.</text>
</comment>
<name>A0AAJ1CH02_9BACT</name>
<dbReference type="SUPFAM" id="SSF51126">
    <property type="entry name" value="Pectin lyase-like"/>
    <property type="match status" value="1"/>
</dbReference>
<evidence type="ECO:0000313" key="2">
    <source>
        <dbReference type="Proteomes" id="UP001205035"/>
    </source>
</evidence>
<dbReference type="AlphaFoldDB" id="A0AAJ1CH02"/>
<reference evidence="1" key="1">
    <citation type="submission" date="2022-06" db="EMBL/GenBank/DDBJ databases">
        <title>Isolation of gut microbiota from human fecal samples.</title>
        <authorList>
            <person name="Pamer E.G."/>
            <person name="Barat B."/>
            <person name="Waligurski E."/>
            <person name="Medina S."/>
            <person name="Paddock L."/>
            <person name="Mostad J."/>
        </authorList>
    </citation>
    <scope>NUCLEOTIDE SEQUENCE</scope>
    <source>
        <strain evidence="1">DFI.6.22</strain>
    </source>
</reference>
<protein>
    <submittedName>
        <fullName evidence="1">Uncharacterized protein</fullName>
    </submittedName>
</protein>
<proteinExistence type="predicted"/>
<sequence>MKRIRIGKDIEIHWPILTNGQQVALEGRDLRLFVHLPSHMDIPVDFTTEGNTAIFTISGAMQKSIGVYRLTMWENLQKRGQTAVDYCKAFELVPTTLLEGGEDESNLTTETVNLEASSLVIGLPGESAYEAFKKYNPNSELTEEEYAEAPINAANAANEAAKAANDAVNKVGDIDKLLAQKVDKEEGKGLSTNDYTDQEKEKLAGLSNYDDTEIRKELSDKVSKKELTEAAAGALAEAKSYTDTKTTELWNNVSDVFDATSEELNSNISGGDAQTLTEAKNYTDKAISEIPTPDVSGQIERHNTSPTAHPDIRELLNTCVGLPEFNDKTYELTFTTKGGAKFIIDLPIEMMGLHYNEDTQSIEFVNADGSISSIPVSDFVKVYVGSIGSEIQVTVEGSEIRASLLNNTVSWDKLTLALQEMIQGKADRTELPTKLSELENDSGYVTSEELNTELGYKDHVAYILKDFTKSYYNNTGSDITDRSMVVTPTQSGVTSNFSLTSRIPVAASDFIFVRMKLRVDKECSLRIITYSDNLDQRGRWFVLKADRTYEIYYRGKAASVAGGLNVGTSIPAATNIGQKVTIEDLIVTLNNYDAWCDAESRATLKNFDTDSFTVDEGGTGHFFSVAQACDFARDAFDVVNNAVTVFIRNGLYDHEAPKNVAMGYPYAIINKGANRISLIGESRDGVIVSYENNSVNRAKIIEAGGECTIANMTVNCLNDESYTDASAGGHQACYCIHIDSVFAASERYFTTIRNCKLFSTCHSPVGAGLADNQTIRLDGCECVSDTHVGTSTGAATIHASTDAAAKNMAVEIIGCRLLSLDGTKALYMPDVKGGAPFTQVDVTLLGNTYYTTGPEITDADFLSRHKLTPWSDASFSEISVIAHSDCTLEARVTHLERLLMEMLSGKVLIPELQVKKLGVWGDNNLVVTGEGAPTKAPDRAGQFYVDTKNNAVYHSVGNGAVSDWKNA</sequence>
<dbReference type="Proteomes" id="UP001205035">
    <property type="component" value="Unassembled WGS sequence"/>
</dbReference>
<dbReference type="InterPro" id="IPR012334">
    <property type="entry name" value="Pectin_lyas_fold"/>
</dbReference>
<accession>A0AAJ1CH02</accession>
<gene>
    <name evidence="1" type="ORF">NE651_12460</name>
</gene>